<reference evidence="1 2" key="1">
    <citation type="submission" date="2018-09" db="EMBL/GenBank/DDBJ databases">
        <authorList>
            <person name="Tagini F."/>
        </authorList>
    </citation>
    <scope>NUCLEOTIDE SEQUENCE [LARGE SCALE GENOMIC DNA]</scope>
    <source>
        <strain evidence="1 2">MK142</strain>
    </source>
</reference>
<evidence type="ECO:0000313" key="2">
    <source>
        <dbReference type="Proteomes" id="UP000268285"/>
    </source>
</evidence>
<dbReference type="RefSeq" id="WP_063468325.1">
    <property type="nucleotide sequence ID" value="NZ_UPHN01000105.1"/>
</dbReference>
<name>A0A498QU12_9MYCO</name>
<proteinExistence type="predicted"/>
<organism evidence="1 2">
    <name type="scientific">Mycobacterium pseudokansasii</name>
    <dbReference type="NCBI Taxonomy" id="2341080"/>
    <lineage>
        <taxon>Bacteria</taxon>
        <taxon>Bacillati</taxon>
        <taxon>Actinomycetota</taxon>
        <taxon>Actinomycetes</taxon>
        <taxon>Mycobacteriales</taxon>
        <taxon>Mycobacteriaceae</taxon>
        <taxon>Mycobacterium</taxon>
    </lineage>
</organism>
<dbReference type="AlphaFoldDB" id="A0A498QU12"/>
<dbReference type="Proteomes" id="UP000268285">
    <property type="component" value="Unassembled WGS sequence"/>
</dbReference>
<keyword evidence="2" id="KW-1185">Reference proteome</keyword>
<gene>
    <name evidence="1" type="ORF">LAUMK142_03600</name>
</gene>
<evidence type="ECO:0000313" key="1">
    <source>
        <dbReference type="EMBL" id="VBA52538.1"/>
    </source>
</evidence>
<protein>
    <submittedName>
        <fullName evidence="1">Uncharacterized protein</fullName>
    </submittedName>
</protein>
<accession>A0A498QU12</accession>
<dbReference type="EMBL" id="UPHU01000001">
    <property type="protein sequence ID" value="VBA52538.1"/>
    <property type="molecule type" value="Genomic_DNA"/>
</dbReference>
<sequence>MAFEEQIIAWVTGDGEQRPSTITTIQTLLEPPGVHSSVSDVEPIRQRALWIRMQGHHGAGR</sequence>